<keyword evidence="6 7" id="KW-0413">Isomerase</keyword>
<evidence type="ECO:0000313" key="11">
    <source>
        <dbReference type="RefSeq" id="XP_026679113.1"/>
    </source>
</evidence>
<dbReference type="Pfam" id="PF13181">
    <property type="entry name" value="TPR_8"/>
    <property type="match status" value="1"/>
</dbReference>
<dbReference type="InterPro" id="IPR050754">
    <property type="entry name" value="FKBP4/5/8-like"/>
</dbReference>
<dbReference type="Pfam" id="PF00515">
    <property type="entry name" value="TPR_1"/>
    <property type="match status" value="1"/>
</dbReference>
<dbReference type="SMART" id="SM00028">
    <property type="entry name" value="TPR"/>
    <property type="match status" value="3"/>
</dbReference>
<dbReference type="InterPro" id="IPR001179">
    <property type="entry name" value="PPIase_FKBP_dom"/>
</dbReference>
<dbReference type="GeneID" id="103508801"/>
<dbReference type="Gene3D" id="3.10.50.40">
    <property type="match status" value="2"/>
</dbReference>
<dbReference type="InterPro" id="IPR046357">
    <property type="entry name" value="PPIase_dom_sf"/>
</dbReference>
<dbReference type="OMA" id="FGAEGNE"/>
<dbReference type="GO" id="GO:0003755">
    <property type="term" value="F:peptidyl-prolyl cis-trans isomerase activity"/>
    <property type="evidence" value="ECO:0007669"/>
    <property type="project" value="UniProtKB-KW"/>
</dbReference>
<organism evidence="10 11">
    <name type="scientific">Diaphorina citri</name>
    <name type="common">Asian citrus psyllid</name>
    <dbReference type="NCBI Taxonomy" id="121845"/>
    <lineage>
        <taxon>Eukaryota</taxon>
        <taxon>Metazoa</taxon>
        <taxon>Ecdysozoa</taxon>
        <taxon>Arthropoda</taxon>
        <taxon>Hexapoda</taxon>
        <taxon>Insecta</taxon>
        <taxon>Pterygota</taxon>
        <taxon>Neoptera</taxon>
        <taxon>Paraneoptera</taxon>
        <taxon>Hemiptera</taxon>
        <taxon>Sternorrhyncha</taxon>
        <taxon>Psylloidea</taxon>
        <taxon>Psyllidae</taxon>
        <taxon>Diaphorininae</taxon>
        <taxon>Diaphorina</taxon>
    </lineage>
</organism>
<dbReference type="AlphaFoldDB" id="A0A3Q0IWR9"/>
<dbReference type="SUPFAM" id="SSF48452">
    <property type="entry name" value="TPR-like"/>
    <property type="match status" value="1"/>
</dbReference>
<keyword evidence="3" id="KW-0677">Repeat</keyword>
<feature type="domain" description="PPIase FKBP-type" evidence="9">
    <location>
        <begin position="32"/>
        <end position="120"/>
    </location>
</feature>
<dbReference type="RefSeq" id="XP_026679113.1">
    <property type="nucleotide sequence ID" value="XM_026823312.1"/>
</dbReference>
<dbReference type="PANTHER" id="PTHR46512:SF9">
    <property type="entry name" value="PEPTIDYLPROLYL ISOMERASE"/>
    <property type="match status" value="1"/>
</dbReference>
<evidence type="ECO:0000256" key="2">
    <source>
        <dbReference type="ARBA" id="ARBA00013194"/>
    </source>
</evidence>
<dbReference type="InterPro" id="IPR019734">
    <property type="entry name" value="TPR_rpt"/>
</dbReference>
<accession>A0A3Q0IWR9</accession>
<dbReference type="SUPFAM" id="SSF54534">
    <property type="entry name" value="FKBP-like"/>
    <property type="match status" value="2"/>
</dbReference>
<proteinExistence type="predicted"/>
<dbReference type="Proteomes" id="UP000079169">
    <property type="component" value="Unplaced"/>
</dbReference>
<protein>
    <recommendedName>
        <fullName evidence="2 7">peptidylprolyl isomerase</fullName>
        <ecNumber evidence="2 7">5.2.1.8</ecNumber>
    </recommendedName>
</protein>
<feature type="repeat" description="TPR" evidence="8">
    <location>
        <begin position="335"/>
        <end position="368"/>
    </location>
</feature>
<feature type="domain" description="PPIase FKBP-type" evidence="9">
    <location>
        <begin position="149"/>
        <end position="235"/>
    </location>
</feature>
<dbReference type="FunFam" id="3.10.50.40:FF:000013">
    <property type="entry name" value="Peptidylprolyl isomerase"/>
    <property type="match status" value="1"/>
</dbReference>
<evidence type="ECO:0000313" key="10">
    <source>
        <dbReference type="Proteomes" id="UP000079169"/>
    </source>
</evidence>
<sequence>MVESKAIDLTDDGGVLKEIKTPGVGDTTPSAGCKVKVHYTGTLLDGTVFDSSKTRGEPFEFDLGKGQVIKAWDRGIATMKKDEVAVFTCKPEYAYGKQGSPPTIPPDSTLVFEVEMISWEAEDISPTHDGGIRREILEEGASFSTPKDGANVEITLKGECEGKVFQEGTFSFVLGEGSEYDIPENLEKALEKFKYKEKSRLFVQPQHLWSGKGNDKLGVPSNKPATYTITMNNFEKIKDTWQLNSDEKLEQGKLLKERGTTYFKQDKFELACRNYKKAIPYLDFDGGFEGEQETERKKTLTACHLNAAMCLLKLKQAKPAKDQCDKAIELEPNNEKAFFRRGNAYLDLNEPELAEKDFQKVLQIDPNNKAAVQKLTQTKQKLREQKIKEKQVYANMFDKFAKHDTEVTSK</sequence>
<dbReference type="Gene3D" id="1.25.40.10">
    <property type="entry name" value="Tetratricopeptide repeat domain"/>
    <property type="match status" value="1"/>
</dbReference>
<keyword evidence="4 8" id="KW-0802">TPR repeat</keyword>
<name>A0A3Q0IWR9_DIACI</name>
<dbReference type="PaxDb" id="121845-A0A3Q0IWR9"/>
<dbReference type="PROSITE" id="PS50293">
    <property type="entry name" value="TPR_REGION"/>
    <property type="match status" value="1"/>
</dbReference>
<evidence type="ECO:0000259" key="9">
    <source>
        <dbReference type="PROSITE" id="PS50059"/>
    </source>
</evidence>
<dbReference type="FunFam" id="3.10.50.40:FF:000006">
    <property type="entry name" value="Peptidyl-prolyl cis-trans isomerase"/>
    <property type="match status" value="1"/>
</dbReference>
<keyword evidence="5 7" id="KW-0697">Rotamase</keyword>
<dbReference type="InterPro" id="IPR011990">
    <property type="entry name" value="TPR-like_helical_dom_sf"/>
</dbReference>
<comment type="catalytic activity">
    <reaction evidence="1 7">
        <text>[protein]-peptidylproline (omega=180) = [protein]-peptidylproline (omega=0)</text>
        <dbReference type="Rhea" id="RHEA:16237"/>
        <dbReference type="Rhea" id="RHEA-COMP:10747"/>
        <dbReference type="Rhea" id="RHEA-COMP:10748"/>
        <dbReference type="ChEBI" id="CHEBI:83833"/>
        <dbReference type="ChEBI" id="CHEBI:83834"/>
        <dbReference type="EC" id="5.2.1.8"/>
    </reaction>
</comment>
<evidence type="ECO:0000256" key="1">
    <source>
        <dbReference type="ARBA" id="ARBA00000971"/>
    </source>
</evidence>
<keyword evidence="10" id="KW-1185">Reference proteome</keyword>
<dbReference type="STRING" id="121845.A0A3Q0IWR9"/>
<dbReference type="Pfam" id="PF00254">
    <property type="entry name" value="FKBP_C"/>
    <property type="match status" value="2"/>
</dbReference>
<dbReference type="PROSITE" id="PS50005">
    <property type="entry name" value="TPR"/>
    <property type="match status" value="1"/>
</dbReference>
<evidence type="ECO:0000256" key="8">
    <source>
        <dbReference type="PROSITE-ProRule" id="PRU00339"/>
    </source>
</evidence>
<dbReference type="EC" id="5.2.1.8" evidence="2 7"/>
<dbReference type="PANTHER" id="PTHR46512">
    <property type="entry name" value="PEPTIDYLPROLYL ISOMERASE"/>
    <property type="match status" value="1"/>
</dbReference>
<evidence type="ECO:0000256" key="3">
    <source>
        <dbReference type="ARBA" id="ARBA00022737"/>
    </source>
</evidence>
<dbReference type="FunFam" id="1.25.40.10:FF:000008">
    <property type="entry name" value="Peptidylprolyl isomerase"/>
    <property type="match status" value="1"/>
</dbReference>
<evidence type="ECO:0000256" key="4">
    <source>
        <dbReference type="ARBA" id="ARBA00022803"/>
    </source>
</evidence>
<gene>
    <name evidence="11" type="primary">LOC103508801</name>
</gene>
<evidence type="ECO:0000256" key="6">
    <source>
        <dbReference type="ARBA" id="ARBA00023235"/>
    </source>
</evidence>
<dbReference type="PROSITE" id="PS50059">
    <property type="entry name" value="FKBP_PPIASE"/>
    <property type="match status" value="2"/>
</dbReference>
<reference evidence="11" key="1">
    <citation type="submission" date="2025-08" db="UniProtKB">
        <authorList>
            <consortium name="RefSeq"/>
        </authorList>
    </citation>
    <scope>IDENTIFICATION</scope>
</reference>
<dbReference type="KEGG" id="dci:103508801"/>
<evidence type="ECO:0000256" key="7">
    <source>
        <dbReference type="PROSITE-ProRule" id="PRU00277"/>
    </source>
</evidence>
<evidence type="ECO:0000256" key="5">
    <source>
        <dbReference type="ARBA" id="ARBA00023110"/>
    </source>
</evidence>